<dbReference type="OrthoDB" id="2633577at2"/>
<accession>A0A4R5KIJ7</accession>
<name>A0A4R5KIJ7_9BACL</name>
<reference evidence="1 2" key="1">
    <citation type="submission" date="2019-03" db="EMBL/GenBank/DDBJ databases">
        <title>This is whole genome sequence of Paenibacillus sp MS74 strain.</title>
        <authorList>
            <person name="Trinh H.N."/>
        </authorList>
    </citation>
    <scope>NUCLEOTIDE SEQUENCE [LARGE SCALE GENOMIC DNA]</scope>
    <source>
        <strain evidence="1 2">MS74</strain>
    </source>
</reference>
<keyword evidence="2" id="KW-1185">Reference proteome</keyword>
<dbReference type="AlphaFoldDB" id="A0A4R5KIJ7"/>
<evidence type="ECO:0000313" key="2">
    <source>
        <dbReference type="Proteomes" id="UP000295636"/>
    </source>
</evidence>
<dbReference type="RefSeq" id="WP_133233190.1">
    <property type="nucleotide sequence ID" value="NZ_SMRT01000014.1"/>
</dbReference>
<organism evidence="1 2">
    <name type="scientific">Paenibacillus piri</name>
    <dbReference type="NCBI Taxonomy" id="2547395"/>
    <lineage>
        <taxon>Bacteria</taxon>
        <taxon>Bacillati</taxon>
        <taxon>Bacillota</taxon>
        <taxon>Bacilli</taxon>
        <taxon>Bacillales</taxon>
        <taxon>Paenibacillaceae</taxon>
        <taxon>Paenibacillus</taxon>
    </lineage>
</organism>
<gene>
    <name evidence="1" type="ORF">E1757_24660</name>
</gene>
<protein>
    <submittedName>
        <fullName evidence="1">Dehydrogenase</fullName>
    </submittedName>
</protein>
<sequence length="105" mass="12243">MNPTNNNVKHNQSLPTARKIRRSCSRELYRARKKLNRWIAPDLVEQADELYFKKVALNLIWIVENASNRKVLSDWWEENVCPEIAELWSVDPATLAKAFRDSFGG</sequence>
<evidence type="ECO:0000313" key="1">
    <source>
        <dbReference type="EMBL" id="TDF94090.1"/>
    </source>
</evidence>
<comment type="caution">
    <text evidence="1">The sequence shown here is derived from an EMBL/GenBank/DDBJ whole genome shotgun (WGS) entry which is preliminary data.</text>
</comment>
<dbReference type="EMBL" id="SMRT01000014">
    <property type="protein sequence ID" value="TDF94090.1"/>
    <property type="molecule type" value="Genomic_DNA"/>
</dbReference>
<dbReference type="Proteomes" id="UP000295636">
    <property type="component" value="Unassembled WGS sequence"/>
</dbReference>
<proteinExistence type="predicted"/>